<evidence type="ECO:0000313" key="9">
    <source>
        <dbReference type="EMBL" id="KAK6924953.1"/>
    </source>
</evidence>
<keyword evidence="4 8" id="KW-1133">Transmembrane helix</keyword>
<sequence>MQLQQCREKLTKIFRAELKKRKQNRLDGVECRNDLMDGLMDIKDDEGNQLCDEETLDNIISLIVGGYVSTSLALTWAIYFIAKSPQVFQKLRKKHYDLPTFHNFRSDRPPKMWNMKRIPKVWQILPWVRYIHTNPENYENPMCFNPNRWNEPARPGAFSPFGGGIRHCPGNMLSRQQLALFLHHLCAAFKWELVNPEAEIRYLPHPKPTEGAEIIFSKF</sequence>
<dbReference type="GO" id="GO:0020037">
    <property type="term" value="F:heme binding"/>
    <property type="evidence" value="ECO:0007669"/>
    <property type="project" value="InterPro"/>
</dbReference>
<evidence type="ECO:0000256" key="2">
    <source>
        <dbReference type="ARBA" id="ARBA00022692"/>
    </source>
</evidence>
<feature type="transmembrane region" description="Helical" evidence="8">
    <location>
        <begin position="59"/>
        <end position="82"/>
    </location>
</feature>
<evidence type="ECO:0000256" key="4">
    <source>
        <dbReference type="ARBA" id="ARBA00022989"/>
    </source>
</evidence>
<dbReference type="Proteomes" id="UP001370490">
    <property type="component" value="Unassembled WGS sequence"/>
</dbReference>
<dbReference type="EMBL" id="JBAMMX010000016">
    <property type="protein sequence ID" value="KAK6924953.1"/>
    <property type="molecule type" value="Genomic_DNA"/>
</dbReference>
<keyword evidence="7" id="KW-0503">Monooxygenase</keyword>
<evidence type="ECO:0000256" key="7">
    <source>
        <dbReference type="RuleBase" id="RU000461"/>
    </source>
</evidence>
<keyword evidence="2 8" id="KW-0812">Transmembrane</keyword>
<evidence type="ECO:0000256" key="8">
    <source>
        <dbReference type="SAM" id="Phobius"/>
    </source>
</evidence>
<dbReference type="AlphaFoldDB" id="A0AAN8UXS5"/>
<dbReference type="GO" id="GO:0010268">
    <property type="term" value="P:brassinosteroid homeostasis"/>
    <property type="evidence" value="ECO:0007669"/>
    <property type="project" value="TreeGrafter"/>
</dbReference>
<keyword evidence="7" id="KW-0560">Oxidoreductase</keyword>
<evidence type="ECO:0000256" key="6">
    <source>
        <dbReference type="PIRSR" id="PIRSR602401-1"/>
    </source>
</evidence>
<dbReference type="Gene3D" id="1.10.630.10">
    <property type="entry name" value="Cytochrome P450"/>
    <property type="match status" value="2"/>
</dbReference>
<dbReference type="Pfam" id="PF00067">
    <property type="entry name" value="p450"/>
    <property type="match status" value="2"/>
</dbReference>
<dbReference type="GO" id="GO:0016705">
    <property type="term" value="F:oxidoreductase activity, acting on paired donors, with incorporation or reduction of molecular oxygen"/>
    <property type="evidence" value="ECO:0007669"/>
    <property type="project" value="InterPro"/>
</dbReference>
<protein>
    <submittedName>
        <fullName evidence="9">Cytochrome P450</fullName>
    </submittedName>
</protein>
<comment type="caution">
    <text evidence="9">The sequence shown here is derived from an EMBL/GenBank/DDBJ whole genome shotgun (WGS) entry which is preliminary data.</text>
</comment>
<accession>A0AAN8UXS5</accession>
<dbReference type="GO" id="GO:0016132">
    <property type="term" value="P:brassinosteroid biosynthetic process"/>
    <property type="evidence" value="ECO:0007669"/>
    <property type="project" value="TreeGrafter"/>
</dbReference>
<dbReference type="InterPro" id="IPR002401">
    <property type="entry name" value="Cyt_P450_E_grp-I"/>
</dbReference>
<comment type="subcellular location">
    <subcellularLocation>
        <location evidence="1">Membrane</location>
        <topology evidence="1">Single-pass membrane protein</topology>
    </subcellularLocation>
</comment>
<keyword evidence="3 6" id="KW-0479">Metal-binding</keyword>
<dbReference type="PRINTS" id="PR00463">
    <property type="entry name" value="EP450I"/>
</dbReference>
<evidence type="ECO:0000256" key="3">
    <source>
        <dbReference type="ARBA" id="ARBA00022723"/>
    </source>
</evidence>
<dbReference type="GO" id="GO:0016020">
    <property type="term" value="C:membrane"/>
    <property type="evidence" value="ECO:0007669"/>
    <property type="project" value="UniProtKB-SubCell"/>
</dbReference>
<keyword evidence="5 6" id="KW-0408">Iron</keyword>
<proteinExistence type="inferred from homology"/>
<organism evidence="9 10">
    <name type="scientific">Dillenia turbinata</name>
    <dbReference type="NCBI Taxonomy" id="194707"/>
    <lineage>
        <taxon>Eukaryota</taxon>
        <taxon>Viridiplantae</taxon>
        <taxon>Streptophyta</taxon>
        <taxon>Embryophyta</taxon>
        <taxon>Tracheophyta</taxon>
        <taxon>Spermatophyta</taxon>
        <taxon>Magnoliopsida</taxon>
        <taxon>eudicotyledons</taxon>
        <taxon>Gunneridae</taxon>
        <taxon>Pentapetalae</taxon>
        <taxon>Dilleniales</taxon>
        <taxon>Dilleniaceae</taxon>
        <taxon>Dillenia</taxon>
    </lineage>
</organism>
<evidence type="ECO:0000256" key="5">
    <source>
        <dbReference type="ARBA" id="ARBA00023004"/>
    </source>
</evidence>
<keyword evidence="6 7" id="KW-0349">Heme</keyword>
<dbReference type="PRINTS" id="PR00385">
    <property type="entry name" value="P450"/>
</dbReference>
<evidence type="ECO:0000313" key="10">
    <source>
        <dbReference type="Proteomes" id="UP001370490"/>
    </source>
</evidence>
<dbReference type="PROSITE" id="PS00086">
    <property type="entry name" value="CYTOCHROME_P450"/>
    <property type="match status" value="1"/>
</dbReference>
<comment type="cofactor">
    <cofactor evidence="6">
        <name>heme</name>
        <dbReference type="ChEBI" id="CHEBI:30413"/>
    </cofactor>
</comment>
<feature type="binding site" description="axial binding residue" evidence="6">
    <location>
        <position position="168"/>
    </location>
    <ligand>
        <name>heme</name>
        <dbReference type="ChEBI" id="CHEBI:30413"/>
    </ligand>
    <ligandPart>
        <name>Fe</name>
        <dbReference type="ChEBI" id="CHEBI:18248"/>
    </ligandPart>
</feature>
<name>A0AAN8UXS5_9MAGN</name>
<dbReference type="InterPro" id="IPR017972">
    <property type="entry name" value="Cyt_P450_CS"/>
</dbReference>
<dbReference type="InterPro" id="IPR001128">
    <property type="entry name" value="Cyt_P450"/>
</dbReference>
<dbReference type="PANTHER" id="PTHR24286">
    <property type="entry name" value="CYTOCHROME P450 26"/>
    <property type="match status" value="1"/>
</dbReference>
<keyword evidence="8" id="KW-0472">Membrane</keyword>
<dbReference type="InterPro" id="IPR036396">
    <property type="entry name" value="Cyt_P450_sf"/>
</dbReference>
<keyword evidence="10" id="KW-1185">Reference proteome</keyword>
<dbReference type="PANTHER" id="PTHR24286:SF12">
    <property type="entry name" value="CYTOCHROME P450 FAMILY PROTEIN, EXPRESSED"/>
    <property type="match status" value="1"/>
</dbReference>
<dbReference type="GO" id="GO:0016125">
    <property type="term" value="P:sterol metabolic process"/>
    <property type="evidence" value="ECO:0007669"/>
    <property type="project" value="TreeGrafter"/>
</dbReference>
<comment type="similarity">
    <text evidence="7">Belongs to the cytochrome P450 family.</text>
</comment>
<dbReference type="SUPFAM" id="SSF48264">
    <property type="entry name" value="Cytochrome P450"/>
    <property type="match status" value="1"/>
</dbReference>
<dbReference type="GO" id="GO:0005506">
    <property type="term" value="F:iron ion binding"/>
    <property type="evidence" value="ECO:0007669"/>
    <property type="project" value="InterPro"/>
</dbReference>
<dbReference type="GO" id="GO:0004497">
    <property type="term" value="F:monooxygenase activity"/>
    <property type="evidence" value="ECO:0007669"/>
    <property type="project" value="UniProtKB-KW"/>
</dbReference>
<evidence type="ECO:0000256" key="1">
    <source>
        <dbReference type="ARBA" id="ARBA00004167"/>
    </source>
</evidence>
<reference evidence="9 10" key="1">
    <citation type="submission" date="2023-12" db="EMBL/GenBank/DDBJ databases">
        <title>A high-quality genome assembly for Dillenia turbinata (Dilleniales).</title>
        <authorList>
            <person name="Chanderbali A."/>
        </authorList>
    </citation>
    <scope>NUCLEOTIDE SEQUENCE [LARGE SCALE GENOMIC DNA]</scope>
    <source>
        <strain evidence="9">LSX21</strain>
        <tissue evidence="9">Leaf</tissue>
    </source>
</reference>
<gene>
    <name evidence="9" type="ORF">RJ641_009279</name>
</gene>